<dbReference type="Proteomes" id="UP000241890">
    <property type="component" value="Unassembled WGS sequence"/>
</dbReference>
<dbReference type="InterPro" id="IPR002123">
    <property type="entry name" value="Plipid/glycerol_acylTrfase"/>
</dbReference>
<feature type="domain" description="EF-hand" evidence="15">
    <location>
        <begin position="453"/>
        <end position="488"/>
    </location>
</feature>
<evidence type="ECO:0000256" key="13">
    <source>
        <dbReference type="SAM" id="MobiDB-lite"/>
    </source>
</evidence>
<evidence type="ECO:0000256" key="6">
    <source>
        <dbReference type="ARBA" id="ARBA00022692"/>
    </source>
</evidence>
<evidence type="ECO:0000256" key="3">
    <source>
        <dbReference type="ARBA" id="ARBA00008655"/>
    </source>
</evidence>
<feature type="domain" description="EF-hand" evidence="15">
    <location>
        <begin position="489"/>
        <end position="524"/>
    </location>
</feature>
<keyword evidence="9 14" id="KW-0472">Membrane</keyword>
<dbReference type="CDD" id="cd07991">
    <property type="entry name" value="LPLAT_LPCAT1-like"/>
    <property type="match status" value="1"/>
</dbReference>
<evidence type="ECO:0000256" key="9">
    <source>
        <dbReference type="ARBA" id="ARBA00023136"/>
    </source>
</evidence>
<organism evidence="16 17">
    <name type="scientific">Hondaea fermentalgiana</name>
    <dbReference type="NCBI Taxonomy" id="2315210"/>
    <lineage>
        <taxon>Eukaryota</taxon>
        <taxon>Sar</taxon>
        <taxon>Stramenopiles</taxon>
        <taxon>Bigyra</taxon>
        <taxon>Labyrinthulomycetes</taxon>
        <taxon>Thraustochytrida</taxon>
        <taxon>Thraustochytriidae</taxon>
        <taxon>Hondaea</taxon>
    </lineage>
</organism>
<comment type="similarity">
    <text evidence="3">Belongs to the 1-acyl-sn-glycerol-3-phosphate acyltransferase family.</text>
</comment>
<evidence type="ECO:0000256" key="7">
    <source>
        <dbReference type="ARBA" id="ARBA00022989"/>
    </source>
</evidence>
<evidence type="ECO:0000256" key="14">
    <source>
        <dbReference type="SAM" id="Phobius"/>
    </source>
</evidence>
<dbReference type="AlphaFoldDB" id="A0A2R5GQU1"/>
<evidence type="ECO:0000256" key="2">
    <source>
        <dbReference type="ARBA" id="ARBA00005074"/>
    </source>
</evidence>
<evidence type="ECO:0000256" key="5">
    <source>
        <dbReference type="ARBA" id="ARBA00022679"/>
    </source>
</evidence>
<dbReference type="GO" id="GO:0008374">
    <property type="term" value="F:O-acyltransferase activity"/>
    <property type="evidence" value="ECO:0007669"/>
    <property type="project" value="InterPro"/>
</dbReference>
<dbReference type="Pfam" id="PF13499">
    <property type="entry name" value="EF-hand_7"/>
    <property type="match status" value="1"/>
</dbReference>
<comment type="subcellular location">
    <subcellularLocation>
        <location evidence="1">Membrane</location>
    </subcellularLocation>
</comment>
<keyword evidence="12 16" id="KW-0012">Acyltransferase</keyword>
<dbReference type="SUPFAM" id="SSF47473">
    <property type="entry name" value="EF-hand"/>
    <property type="match status" value="1"/>
</dbReference>
<dbReference type="InterPro" id="IPR002048">
    <property type="entry name" value="EF_hand_dom"/>
</dbReference>
<keyword evidence="7 14" id="KW-1133">Transmembrane helix</keyword>
<dbReference type="GO" id="GO:0005509">
    <property type="term" value="F:calcium ion binding"/>
    <property type="evidence" value="ECO:0007669"/>
    <property type="project" value="InterPro"/>
</dbReference>
<dbReference type="SMART" id="SM00563">
    <property type="entry name" value="PlsC"/>
    <property type="match status" value="1"/>
</dbReference>
<feature type="transmembrane region" description="Helical" evidence="14">
    <location>
        <begin position="128"/>
        <end position="149"/>
    </location>
</feature>
<dbReference type="InterPro" id="IPR011992">
    <property type="entry name" value="EF-hand-dom_pair"/>
</dbReference>
<dbReference type="GO" id="GO:0005783">
    <property type="term" value="C:endoplasmic reticulum"/>
    <property type="evidence" value="ECO:0007669"/>
    <property type="project" value="TreeGrafter"/>
</dbReference>
<keyword evidence="11" id="KW-1208">Phospholipid metabolism</keyword>
<dbReference type="InParanoid" id="A0A2R5GQU1"/>
<dbReference type="GO" id="GO:0016020">
    <property type="term" value="C:membrane"/>
    <property type="evidence" value="ECO:0007669"/>
    <property type="project" value="UniProtKB-SubCell"/>
</dbReference>
<dbReference type="SUPFAM" id="SSF69593">
    <property type="entry name" value="Glycerol-3-phosphate (1)-acyltransferase"/>
    <property type="match status" value="1"/>
</dbReference>
<evidence type="ECO:0000259" key="15">
    <source>
        <dbReference type="PROSITE" id="PS50222"/>
    </source>
</evidence>
<dbReference type="SMR" id="A0A2R5GQU1"/>
<evidence type="ECO:0000256" key="11">
    <source>
        <dbReference type="ARBA" id="ARBA00023264"/>
    </source>
</evidence>
<keyword evidence="17" id="KW-1185">Reference proteome</keyword>
<keyword evidence="5 16" id="KW-0808">Transferase</keyword>
<sequence>MATVSADLELAPAAVLPDLDEEDVSDDDLESGQMKKEHSGPILAPSRMDDDFREALHKRLDVETQLNPFTYHGKWTPWEIFKAILGIVVIPVRFTVAGSTLLLVWACCAAAVSFGADESKPFSGFRRVLMWPVRILCRLFIFCFGVYWISVKGKKASHAEAAVAVVAPHSTFLDTMTYYAVHGRWSGLGKKEVTKTPIFGTIFRGLQMIAVDRENPEGRKAALDEFVRRAQNNKGWPQLVVFPEGTCTNRRALIQFKRGPFVPGVPVQPVVMRWPYYFFDPAWTSSGPNRIALVFRLMTQVFTRVEVEFLPVYTPSDEEKEDSELFAHNVRNVMAQALGVPTTEHSYEDTFLSMAAKKAKFNPDEIVDFEFTKVKELLDIDLKEARRLLKRFGADPKVRKTGKMNPAQFAKALNLPLSDGILELFDLLDSDGLGFIDYKTFLIGLTFVSQNTTTEEAVDVLFQALDPEGTGSISQASLREVMSAVFRKTDRRAVSRLFSAADKSGSGQIRREDFKAFIERNPEMLVAGLEIRQAFKDRDHGELIETYKRVPADWRSFSTRRETL</sequence>
<feature type="transmembrane region" description="Helical" evidence="14">
    <location>
        <begin position="83"/>
        <end position="116"/>
    </location>
</feature>
<dbReference type="PROSITE" id="PS50222">
    <property type="entry name" value="EF_HAND_2"/>
    <property type="match status" value="3"/>
</dbReference>
<dbReference type="Gene3D" id="1.10.238.10">
    <property type="entry name" value="EF-hand"/>
    <property type="match status" value="1"/>
</dbReference>
<dbReference type="Pfam" id="PF01553">
    <property type="entry name" value="Acyltransferase"/>
    <property type="match status" value="1"/>
</dbReference>
<comment type="caution">
    <text evidence="16">The sequence shown here is derived from an EMBL/GenBank/DDBJ whole genome shotgun (WGS) entry which is preliminary data.</text>
</comment>
<keyword evidence="10" id="KW-0594">Phospholipid biosynthesis</keyword>
<dbReference type="GO" id="GO:0042171">
    <property type="term" value="F:lysophosphatidic acid acyltransferase activity"/>
    <property type="evidence" value="ECO:0007669"/>
    <property type="project" value="TreeGrafter"/>
</dbReference>
<feature type="region of interest" description="Disordered" evidence="13">
    <location>
        <begin position="1"/>
        <end position="40"/>
    </location>
</feature>
<dbReference type="PANTHER" id="PTHR23063:SF52">
    <property type="entry name" value="LYSOPHOSPHATIDYLCHOLINE ACYLTRANSFERASE"/>
    <property type="match status" value="1"/>
</dbReference>
<keyword evidence="4" id="KW-0444">Lipid biosynthesis</keyword>
<evidence type="ECO:0000256" key="12">
    <source>
        <dbReference type="ARBA" id="ARBA00023315"/>
    </source>
</evidence>
<protein>
    <submittedName>
        <fullName evidence="16">Lysophosphatidylcholine acyltransferase 2</fullName>
    </submittedName>
</protein>
<keyword evidence="6 14" id="KW-0812">Transmembrane</keyword>
<evidence type="ECO:0000313" key="16">
    <source>
        <dbReference type="EMBL" id="GBG32679.1"/>
    </source>
</evidence>
<dbReference type="EMBL" id="BEYU01000127">
    <property type="protein sequence ID" value="GBG32679.1"/>
    <property type="molecule type" value="Genomic_DNA"/>
</dbReference>
<dbReference type="InterPro" id="IPR045252">
    <property type="entry name" value="LPCAT1-like"/>
</dbReference>
<proteinExistence type="inferred from homology"/>
<dbReference type="UniPathway" id="UPA00085"/>
<accession>A0A2R5GQU1</accession>
<evidence type="ECO:0000313" key="17">
    <source>
        <dbReference type="Proteomes" id="UP000241890"/>
    </source>
</evidence>
<gene>
    <name evidence="16" type="ORF">FCC1311_061561</name>
</gene>
<feature type="domain" description="EF-hand" evidence="15">
    <location>
        <begin position="416"/>
        <end position="451"/>
    </location>
</feature>
<evidence type="ECO:0000256" key="1">
    <source>
        <dbReference type="ARBA" id="ARBA00004370"/>
    </source>
</evidence>
<comment type="pathway">
    <text evidence="2">Lipid metabolism; phospholipid metabolism.</text>
</comment>
<evidence type="ECO:0000256" key="4">
    <source>
        <dbReference type="ARBA" id="ARBA00022516"/>
    </source>
</evidence>
<dbReference type="SMART" id="SM00054">
    <property type="entry name" value="EFh"/>
    <property type="match status" value="3"/>
</dbReference>
<keyword evidence="8" id="KW-0443">Lipid metabolism</keyword>
<name>A0A2R5GQU1_9STRA</name>
<evidence type="ECO:0000256" key="8">
    <source>
        <dbReference type="ARBA" id="ARBA00023098"/>
    </source>
</evidence>
<reference evidence="16 17" key="1">
    <citation type="submission" date="2017-12" db="EMBL/GenBank/DDBJ databases">
        <title>Sequencing, de novo assembly and annotation of complete genome of a new Thraustochytrid species, strain FCC1311.</title>
        <authorList>
            <person name="Sedici K."/>
            <person name="Godart F."/>
            <person name="Aiese Cigliano R."/>
            <person name="Sanseverino W."/>
            <person name="Barakat M."/>
            <person name="Ortet P."/>
            <person name="Marechal E."/>
            <person name="Cagnac O."/>
            <person name="Amato A."/>
        </authorList>
    </citation>
    <scope>NUCLEOTIDE SEQUENCE [LARGE SCALE GENOMIC DNA]</scope>
</reference>
<dbReference type="GO" id="GO:0008654">
    <property type="term" value="P:phospholipid biosynthetic process"/>
    <property type="evidence" value="ECO:0007669"/>
    <property type="project" value="UniProtKB-KW"/>
</dbReference>
<dbReference type="PANTHER" id="PTHR23063">
    <property type="entry name" value="PHOSPHOLIPID ACYLTRANSFERASE"/>
    <property type="match status" value="1"/>
</dbReference>
<dbReference type="OrthoDB" id="272512at2759"/>
<feature type="compositionally biased region" description="Acidic residues" evidence="13">
    <location>
        <begin position="18"/>
        <end position="30"/>
    </location>
</feature>
<evidence type="ECO:0000256" key="10">
    <source>
        <dbReference type="ARBA" id="ARBA00023209"/>
    </source>
</evidence>